<feature type="compositionally biased region" description="Basic and acidic residues" evidence="1">
    <location>
        <begin position="102"/>
        <end position="111"/>
    </location>
</feature>
<keyword evidence="3" id="KW-1185">Reference proteome</keyword>
<organism evidence="2 3">
    <name type="scientific">Panicum virgatum</name>
    <name type="common">Blackwell switchgrass</name>
    <dbReference type="NCBI Taxonomy" id="38727"/>
    <lineage>
        <taxon>Eukaryota</taxon>
        <taxon>Viridiplantae</taxon>
        <taxon>Streptophyta</taxon>
        <taxon>Embryophyta</taxon>
        <taxon>Tracheophyta</taxon>
        <taxon>Spermatophyta</taxon>
        <taxon>Magnoliopsida</taxon>
        <taxon>Liliopsida</taxon>
        <taxon>Poales</taxon>
        <taxon>Poaceae</taxon>
        <taxon>PACMAD clade</taxon>
        <taxon>Panicoideae</taxon>
        <taxon>Panicodae</taxon>
        <taxon>Paniceae</taxon>
        <taxon>Panicinae</taxon>
        <taxon>Panicum</taxon>
        <taxon>Panicum sect. Hiantes</taxon>
    </lineage>
</organism>
<dbReference type="EMBL" id="CM029046">
    <property type="protein sequence ID" value="KAG2591269.1"/>
    <property type="molecule type" value="Genomic_DNA"/>
</dbReference>
<dbReference type="AlphaFoldDB" id="A0A8T0S404"/>
<feature type="compositionally biased region" description="Low complexity" evidence="1">
    <location>
        <begin position="27"/>
        <end position="38"/>
    </location>
</feature>
<feature type="compositionally biased region" description="Gly residues" evidence="1">
    <location>
        <begin position="39"/>
        <end position="48"/>
    </location>
</feature>
<accession>A0A8T0S404</accession>
<proteinExistence type="predicted"/>
<reference evidence="2" key="1">
    <citation type="submission" date="2020-05" db="EMBL/GenBank/DDBJ databases">
        <title>WGS assembly of Panicum virgatum.</title>
        <authorList>
            <person name="Lovell J.T."/>
            <person name="Jenkins J."/>
            <person name="Shu S."/>
            <person name="Juenger T.E."/>
            <person name="Schmutz J."/>
        </authorList>
    </citation>
    <scope>NUCLEOTIDE SEQUENCE</scope>
    <source>
        <strain evidence="2">AP13</strain>
    </source>
</reference>
<dbReference type="Proteomes" id="UP000823388">
    <property type="component" value="Chromosome 5N"/>
</dbReference>
<comment type="caution">
    <text evidence="2">The sequence shown here is derived from an EMBL/GenBank/DDBJ whole genome shotgun (WGS) entry which is preliminary data.</text>
</comment>
<sequence>MAGGQRDGPSSVRAAGGGATPRRARIRPAAGRLRATGLRGEGGGGGPGRRGEGGGERPRRRGAEAGGGAHPWPTRGGSRSAHGQGAGREPSSGAAAAQRCGSRGDERMGEN</sequence>
<feature type="compositionally biased region" description="Basic and acidic residues" evidence="1">
    <location>
        <begin position="49"/>
        <end position="63"/>
    </location>
</feature>
<name>A0A8T0S404_PANVG</name>
<protein>
    <submittedName>
        <fullName evidence="2">Uncharacterized protein</fullName>
    </submittedName>
</protein>
<gene>
    <name evidence="2" type="ORF">PVAP13_5NG589186</name>
</gene>
<evidence type="ECO:0000313" key="2">
    <source>
        <dbReference type="EMBL" id="KAG2591269.1"/>
    </source>
</evidence>
<feature type="region of interest" description="Disordered" evidence="1">
    <location>
        <begin position="1"/>
        <end position="111"/>
    </location>
</feature>
<evidence type="ECO:0000256" key="1">
    <source>
        <dbReference type="SAM" id="MobiDB-lite"/>
    </source>
</evidence>
<evidence type="ECO:0000313" key="3">
    <source>
        <dbReference type="Proteomes" id="UP000823388"/>
    </source>
</evidence>